<accession>A0ACD1AAN2</accession>
<dbReference type="Proteomes" id="UP000594014">
    <property type="component" value="Chromosome"/>
</dbReference>
<sequence>MSKLTDSLNKIQSLEELSDGSTVLHRIHPMAKMITTIFFLVVVISFERHQISGLIPFFIYPILMMAIGEIPYKSVLSRLLIALPFSFFAGLSNPILDRETAFILIGIPVSYGLLSFLSILLKTVLTVMAVLIMVATTPMDQLARQLVRIRVPKIFVMQLMLTVRYLSILISEASGMMNAYHLRSIRQNGIALDHMGTFLGQLLLRSYGRAERVYLAMKCRGFDGDYHFAGSRNAGTSDLIFCFGLCICFFILRWCNFSLIVGRLFGQ</sequence>
<organism evidence="1 2">
    <name type="scientific">Anoxybacterium hadale</name>
    <dbReference type="NCBI Taxonomy" id="3408580"/>
    <lineage>
        <taxon>Bacteria</taxon>
        <taxon>Bacillati</taxon>
        <taxon>Bacillota</taxon>
        <taxon>Clostridia</taxon>
        <taxon>Peptostreptococcales</taxon>
        <taxon>Anaerovoracaceae</taxon>
        <taxon>Anoxybacterium</taxon>
    </lineage>
</organism>
<gene>
    <name evidence="1" type="primary">cbiQ</name>
    <name evidence="1" type="ORF">FRZ06_08730</name>
</gene>
<evidence type="ECO:0000313" key="2">
    <source>
        <dbReference type="Proteomes" id="UP000594014"/>
    </source>
</evidence>
<reference evidence="1" key="1">
    <citation type="submission" date="2019-08" db="EMBL/GenBank/DDBJ databases">
        <title>Genome sequence of Clostridiales bacterium MT110.</title>
        <authorList>
            <person name="Cao J."/>
        </authorList>
    </citation>
    <scope>NUCLEOTIDE SEQUENCE</scope>
    <source>
        <strain evidence="1">MT110</strain>
    </source>
</reference>
<protein>
    <submittedName>
        <fullName evidence="1">Cobalt ECF transporter T component CbiQ</fullName>
    </submittedName>
</protein>
<evidence type="ECO:0000313" key="1">
    <source>
        <dbReference type="EMBL" id="QOX63432.1"/>
    </source>
</evidence>
<proteinExistence type="predicted"/>
<dbReference type="EMBL" id="CP042469">
    <property type="protein sequence ID" value="QOX63432.1"/>
    <property type="molecule type" value="Genomic_DNA"/>
</dbReference>
<keyword evidence="2" id="KW-1185">Reference proteome</keyword>
<name>A0ACD1AAN2_9FIRM</name>